<dbReference type="PANTHER" id="PTHR22893:SF91">
    <property type="entry name" value="NADPH DEHYDROGENASE 2-RELATED"/>
    <property type="match status" value="1"/>
</dbReference>
<dbReference type="InterPro" id="IPR001155">
    <property type="entry name" value="OxRdtase_FMN_N"/>
</dbReference>
<dbReference type="CDD" id="cd02933">
    <property type="entry name" value="OYE_like_FMN"/>
    <property type="match status" value="1"/>
</dbReference>
<sequence length="363" mass="40576">MSQAPLFQPLKVGRMDLTHRVVMAPMTRFRADDAHVHTDLGVEYYRQRASTPGTLLITEGTLITEKAGLYPNVPGIWTQDHIAAWKKITDAVHEEGSYIYLQLWSHGRAGSADLLKKQGFDLVSSGDIPMEDGAPKPRPLTKDEIDQYVEDYAQATKNALEAGFDGVELHNANGYLPDQFLQDTANNRTDEYGGSIENRARFSLRIIDAITSVAGQDRVGIRLSPFSSFQGMRMADPVPQFTYLAEQLAGRYPNLAYLHAVESRVSGITDIEAFAAINFIHEAWGKDRVFLRAGGYKRESSLATAHDEPNTGIVVGRLFISNPDLPRRWKNGVPEEPYDRNLFYNAKEAHGYKDYKAATEPKL</sequence>
<keyword evidence="3" id="KW-1185">Reference proteome</keyword>
<evidence type="ECO:0000313" key="3">
    <source>
        <dbReference type="Proteomes" id="UP000053317"/>
    </source>
</evidence>
<comment type="caution">
    <text evidence="2">The sequence shown here is derived from an EMBL/GenBank/DDBJ whole genome shotgun (WGS) entry which is preliminary data.</text>
</comment>
<dbReference type="SUPFAM" id="SSF51395">
    <property type="entry name" value="FMN-linked oxidoreductases"/>
    <property type="match status" value="1"/>
</dbReference>
<dbReference type="Gene3D" id="3.20.20.70">
    <property type="entry name" value="Aldolase class I"/>
    <property type="match status" value="1"/>
</dbReference>
<gene>
    <name evidence="2" type="ORF">UCRPC4_g04010</name>
</gene>
<dbReference type="Proteomes" id="UP000053317">
    <property type="component" value="Unassembled WGS sequence"/>
</dbReference>
<dbReference type="EMBL" id="LCWF01000092">
    <property type="protein sequence ID" value="KKY20849.1"/>
    <property type="molecule type" value="Genomic_DNA"/>
</dbReference>
<name>A0A0G2EEJ4_PHACM</name>
<dbReference type="Pfam" id="PF00724">
    <property type="entry name" value="Oxidored_FMN"/>
    <property type="match status" value="1"/>
</dbReference>
<evidence type="ECO:0000313" key="2">
    <source>
        <dbReference type="EMBL" id="KKY20849.1"/>
    </source>
</evidence>
<reference evidence="2 3" key="1">
    <citation type="submission" date="2015-05" db="EMBL/GenBank/DDBJ databases">
        <title>Distinctive expansion of gene families associated with plant cell wall degradation and secondary metabolism in the genomes of grapevine trunk pathogens.</title>
        <authorList>
            <person name="Lawrence D.P."/>
            <person name="Travadon R."/>
            <person name="Rolshausen P.E."/>
            <person name="Baumgartner K."/>
        </authorList>
    </citation>
    <scope>NUCLEOTIDE SEQUENCE [LARGE SCALE GENOMIC DNA]</scope>
    <source>
        <strain evidence="2">UCRPC4</strain>
    </source>
</reference>
<dbReference type="GO" id="GO:0010181">
    <property type="term" value="F:FMN binding"/>
    <property type="evidence" value="ECO:0007669"/>
    <property type="project" value="InterPro"/>
</dbReference>
<dbReference type="OrthoDB" id="276546at2759"/>
<dbReference type="AlphaFoldDB" id="A0A0G2EEJ4"/>
<dbReference type="InterPro" id="IPR013785">
    <property type="entry name" value="Aldolase_TIM"/>
</dbReference>
<protein>
    <submittedName>
        <fullName evidence="2">Putative nadh:flavin oxidoreductase nadh oxidase family protein</fullName>
    </submittedName>
</protein>
<accession>A0A0G2EEJ4</accession>
<dbReference type="FunFam" id="3.20.20.70:FF:000138">
    <property type="entry name" value="NADPH dehydrogenase 1"/>
    <property type="match status" value="1"/>
</dbReference>
<dbReference type="GO" id="GO:0003959">
    <property type="term" value="F:NADPH dehydrogenase activity"/>
    <property type="evidence" value="ECO:0007669"/>
    <property type="project" value="TreeGrafter"/>
</dbReference>
<dbReference type="PANTHER" id="PTHR22893">
    <property type="entry name" value="NADH OXIDOREDUCTASE-RELATED"/>
    <property type="match status" value="1"/>
</dbReference>
<evidence type="ECO:0000259" key="1">
    <source>
        <dbReference type="Pfam" id="PF00724"/>
    </source>
</evidence>
<proteinExistence type="predicted"/>
<feature type="domain" description="NADH:flavin oxidoreductase/NADH oxidase N-terminal" evidence="1">
    <location>
        <begin position="6"/>
        <end position="335"/>
    </location>
</feature>
<reference evidence="2 3" key="2">
    <citation type="submission" date="2015-05" db="EMBL/GenBank/DDBJ databases">
        <authorList>
            <person name="Morales-Cruz A."/>
            <person name="Amrine K.C."/>
            <person name="Cantu D."/>
        </authorList>
    </citation>
    <scope>NUCLEOTIDE SEQUENCE [LARGE SCALE GENOMIC DNA]</scope>
    <source>
        <strain evidence="2">UCRPC4</strain>
    </source>
</reference>
<organism evidence="2 3">
    <name type="scientific">Phaeomoniella chlamydospora</name>
    <name type="common">Phaeoacremonium chlamydosporum</name>
    <dbReference type="NCBI Taxonomy" id="158046"/>
    <lineage>
        <taxon>Eukaryota</taxon>
        <taxon>Fungi</taxon>
        <taxon>Dikarya</taxon>
        <taxon>Ascomycota</taxon>
        <taxon>Pezizomycotina</taxon>
        <taxon>Eurotiomycetes</taxon>
        <taxon>Chaetothyriomycetidae</taxon>
        <taxon>Phaeomoniellales</taxon>
        <taxon>Phaeomoniellaceae</taxon>
        <taxon>Phaeomoniella</taxon>
    </lineage>
</organism>
<dbReference type="InterPro" id="IPR045247">
    <property type="entry name" value="Oye-like"/>
</dbReference>